<dbReference type="HOGENOM" id="CLU_1126313_0_0_1"/>
<dbReference type="EMBL" id="JH993040">
    <property type="protein sequence ID" value="EKX39342.1"/>
    <property type="molecule type" value="Genomic_DNA"/>
</dbReference>
<keyword evidence="1" id="KW-0472">Membrane</keyword>
<dbReference type="RefSeq" id="XP_005826322.1">
    <property type="nucleotide sequence ID" value="XM_005826265.1"/>
</dbReference>
<dbReference type="PaxDb" id="55529-EKX39342"/>
<feature type="transmembrane region" description="Helical" evidence="1">
    <location>
        <begin position="132"/>
        <end position="162"/>
    </location>
</feature>
<organism evidence="2">
    <name type="scientific">Guillardia theta (strain CCMP2712)</name>
    <name type="common">Cryptophyte</name>
    <dbReference type="NCBI Taxonomy" id="905079"/>
    <lineage>
        <taxon>Eukaryota</taxon>
        <taxon>Cryptophyceae</taxon>
        <taxon>Pyrenomonadales</taxon>
        <taxon>Geminigeraceae</taxon>
        <taxon>Guillardia</taxon>
    </lineage>
</organism>
<accession>L1ITD1</accession>
<dbReference type="Proteomes" id="UP000011087">
    <property type="component" value="Unassembled WGS sequence"/>
</dbReference>
<reference evidence="4" key="2">
    <citation type="submission" date="2012-11" db="EMBL/GenBank/DDBJ databases">
        <authorList>
            <person name="Kuo A."/>
            <person name="Curtis B.A."/>
            <person name="Tanifuji G."/>
            <person name="Burki F."/>
            <person name="Gruber A."/>
            <person name="Irimia M."/>
            <person name="Maruyama S."/>
            <person name="Arias M.C."/>
            <person name="Ball S.G."/>
            <person name="Gile G.H."/>
            <person name="Hirakawa Y."/>
            <person name="Hopkins J.F."/>
            <person name="Rensing S.A."/>
            <person name="Schmutz J."/>
            <person name="Symeonidi A."/>
            <person name="Elias M."/>
            <person name="Eveleigh R.J."/>
            <person name="Herman E.K."/>
            <person name="Klute M.J."/>
            <person name="Nakayama T."/>
            <person name="Obornik M."/>
            <person name="Reyes-Prieto A."/>
            <person name="Armbrust E.V."/>
            <person name="Aves S.J."/>
            <person name="Beiko R.G."/>
            <person name="Coutinho P."/>
            <person name="Dacks J.B."/>
            <person name="Durnford D.G."/>
            <person name="Fast N.M."/>
            <person name="Green B.R."/>
            <person name="Grisdale C."/>
            <person name="Hempe F."/>
            <person name="Henrissat B."/>
            <person name="Hoppner M.P."/>
            <person name="Ishida K.-I."/>
            <person name="Kim E."/>
            <person name="Koreny L."/>
            <person name="Kroth P.G."/>
            <person name="Liu Y."/>
            <person name="Malik S.-B."/>
            <person name="Maier U.G."/>
            <person name="McRose D."/>
            <person name="Mock T."/>
            <person name="Neilson J.A."/>
            <person name="Onodera N.T."/>
            <person name="Poole A.M."/>
            <person name="Pritham E.J."/>
            <person name="Richards T.A."/>
            <person name="Rocap G."/>
            <person name="Roy S.W."/>
            <person name="Sarai C."/>
            <person name="Schaack S."/>
            <person name="Shirato S."/>
            <person name="Slamovits C.H."/>
            <person name="Spencer D.F."/>
            <person name="Suzuki S."/>
            <person name="Worden A.Z."/>
            <person name="Zauner S."/>
            <person name="Barry K."/>
            <person name="Bell C."/>
            <person name="Bharti A.K."/>
            <person name="Crow J.A."/>
            <person name="Grimwood J."/>
            <person name="Kramer R."/>
            <person name="Lindquist E."/>
            <person name="Lucas S."/>
            <person name="Salamov A."/>
            <person name="McFadden G.I."/>
            <person name="Lane C.E."/>
            <person name="Keeling P.J."/>
            <person name="Gray M.W."/>
            <person name="Grigoriev I.V."/>
            <person name="Archibald J.M."/>
        </authorList>
    </citation>
    <scope>NUCLEOTIDE SEQUENCE</scope>
    <source>
        <strain evidence="4">CCMP2712</strain>
    </source>
</reference>
<evidence type="ECO:0000313" key="4">
    <source>
        <dbReference type="Proteomes" id="UP000011087"/>
    </source>
</evidence>
<dbReference type="EnsemblProtists" id="EKX39342">
    <property type="protein sequence ID" value="EKX39342"/>
    <property type="gene ID" value="GUITHDRAFT_143546"/>
</dbReference>
<protein>
    <submittedName>
        <fullName evidence="2 3">Uncharacterized protein</fullName>
    </submittedName>
</protein>
<keyword evidence="1" id="KW-1133">Transmembrane helix</keyword>
<keyword evidence="1" id="KW-0812">Transmembrane</keyword>
<feature type="transmembrane region" description="Helical" evidence="1">
    <location>
        <begin position="82"/>
        <end position="106"/>
    </location>
</feature>
<keyword evidence="4" id="KW-1185">Reference proteome</keyword>
<evidence type="ECO:0000256" key="1">
    <source>
        <dbReference type="SAM" id="Phobius"/>
    </source>
</evidence>
<feature type="transmembrane region" description="Helical" evidence="1">
    <location>
        <begin position="51"/>
        <end position="75"/>
    </location>
</feature>
<dbReference type="GeneID" id="17296045"/>
<evidence type="ECO:0000313" key="3">
    <source>
        <dbReference type="EnsemblProtists" id="EKX39342"/>
    </source>
</evidence>
<gene>
    <name evidence="2" type="ORF">GUITHDRAFT_143546</name>
</gene>
<dbReference type="KEGG" id="gtt:GUITHDRAFT_143546"/>
<proteinExistence type="predicted"/>
<reference evidence="3" key="3">
    <citation type="submission" date="2016-03" db="UniProtKB">
        <authorList>
            <consortium name="EnsemblProtists"/>
        </authorList>
    </citation>
    <scope>IDENTIFICATION</scope>
</reference>
<name>L1ITD1_GUITC</name>
<sequence>MKLDYGALGWLIMCLYHYGFPIYFAVAWARVDDADRLWKTGPAGDSTNYRLMSGYIIVLWVLNFLNSLFLIISIFDERRFQIFRWFSLILNTFGLGALEVAGIMIIDQVFPYRTCAELGFFHGPEKSLDACYVVHIICWMVFITNVIVIGIVVLIVPAHLIIGNDFGFKVYRIVMGSSLARAFIPAVFLPAEEPTDGQQPTTEQQKLEAGYPMATNIALEQAVQPSTIPATYPPVSPSNVPVMLGSA</sequence>
<reference evidence="2 4" key="1">
    <citation type="journal article" date="2012" name="Nature">
        <title>Algal genomes reveal evolutionary mosaicism and the fate of nucleomorphs.</title>
        <authorList>
            <consortium name="DOE Joint Genome Institute"/>
            <person name="Curtis B.A."/>
            <person name="Tanifuji G."/>
            <person name="Burki F."/>
            <person name="Gruber A."/>
            <person name="Irimia M."/>
            <person name="Maruyama S."/>
            <person name="Arias M.C."/>
            <person name="Ball S.G."/>
            <person name="Gile G.H."/>
            <person name="Hirakawa Y."/>
            <person name="Hopkins J.F."/>
            <person name="Kuo A."/>
            <person name="Rensing S.A."/>
            <person name="Schmutz J."/>
            <person name="Symeonidi A."/>
            <person name="Elias M."/>
            <person name="Eveleigh R.J."/>
            <person name="Herman E.K."/>
            <person name="Klute M.J."/>
            <person name="Nakayama T."/>
            <person name="Obornik M."/>
            <person name="Reyes-Prieto A."/>
            <person name="Armbrust E.V."/>
            <person name="Aves S.J."/>
            <person name="Beiko R.G."/>
            <person name="Coutinho P."/>
            <person name="Dacks J.B."/>
            <person name="Durnford D.G."/>
            <person name="Fast N.M."/>
            <person name="Green B.R."/>
            <person name="Grisdale C.J."/>
            <person name="Hempel F."/>
            <person name="Henrissat B."/>
            <person name="Hoppner M.P."/>
            <person name="Ishida K."/>
            <person name="Kim E."/>
            <person name="Koreny L."/>
            <person name="Kroth P.G."/>
            <person name="Liu Y."/>
            <person name="Malik S.B."/>
            <person name="Maier U.G."/>
            <person name="McRose D."/>
            <person name="Mock T."/>
            <person name="Neilson J.A."/>
            <person name="Onodera N.T."/>
            <person name="Poole A.M."/>
            <person name="Pritham E.J."/>
            <person name="Richards T.A."/>
            <person name="Rocap G."/>
            <person name="Roy S.W."/>
            <person name="Sarai C."/>
            <person name="Schaack S."/>
            <person name="Shirato S."/>
            <person name="Slamovits C.H."/>
            <person name="Spencer D.F."/>
            <person name="Suzuki S."/>
            <person name="Worden A.Z."/>
            <person name="Zauner S."/>
            <person name="Barry K."/>
            <person name="Bell C."/>
            <person name="Bharti A.K."/>
            <person name="Crow J.A."/>
            <person name="Grimwood J."/>
            <person name="Kramer R."/>
            <person name="Lindquist E."/>
            <person name="Lucas S."/>
            <person name="Salamov A."/>
            <person name="McFadden G.I."/>
            <person name="Lane C.E."/>
            <person name="Keeling P.J."/>
            <person name="Gray M.W."/>
            <person name="Grigoriev I.V."/>
            <person name="Archibald J.M."/>
        </authorList>
    </citation>
    <scope>NUCLEOTIDE SEQUENCE</scope>
    <source>
        <strain evidence="2 4">CCMP2712</strain>
    </source>
</reference>
<evidence type="ECO:0000313" key="2">
    <source>
        <dbReference type="EMBL" id="EKX39342.1"/>
    </source>
</evidence>
<dbReference type="AlphaFoldDB" id="L1ITD1"/>
<feature type="transmembrane region" description="Helical" evidence="1">
    <location>
        <begin position="7"/>
        <end position="31"/>
    </location>
</feature>